<feature type="region of interest" description="Disordered" evidence="1">
    <location>
        <begin position="68"/>
        <end position="89"/>
    </location>
</feature>
<dbReference type="EMBL" id="KN834399">
    <property type="protein sequence ID" value="KIK10839.1"/>
    <property type="molecule type" value="Genomic_DNA"/>
</dbReference>
<name>A0A0C9Y9V2_9AGAM</name>
<reference evidence="2 3" key="1">
    <citation type="submission" date="2014-04" db="EMBL/GenBank/DDBJ databases">
        <authorList>
            <consortium name="DOE Joint Genome Institute"/>
            <person name="Kuo A."/>
            <person name="Kohler A."/>
            <person name="Costa M.D."/>
            <person name="Nagy L.G."/>
            <person name="Floudas D."/>
            <person name="Copeland A."/>
            <person name="Barry K.W."/>
            <person name="Cichocki N."/>
            <person name="Veneault-Fourrey C."/>
            <person name="LaButti K."/>
            <person name="Lindquist E.A."/>
            <person name="Lipzen A."/>
            <person name="Lundell T."/>
            <person name="Morin E."/>
            <person name="Murat C."/>
            <person name="Sun H."/>
            <person name="Tunlid A."/>
            <person name="Henrissat B."/>
            <person name="Grigoriev I.V."/>
            <person name="Hibbett D.S."/>
            <person name="Martin F."/>
            <person name="Nordberg H.P."/>
            <person name="Cantor M.N."/>
            <person name="Hua S.X."/>
        </authorList>
    </citation>
    <scope>NUCLEOTIDE SEQUENCE [LARGE SCALE GENOMIC DNA]</scope>
    <source>
        <strain evidence="2 3">441</strain>
    </source>
</reference>
<feature type="region of interest" description="Disordered" evidence="1">
    <location>
        <begin position="15"/>
        <end position="49"/>
    </location>
</feature>
<keyword evidence="3" id="KW-1185">Reference proteome</keyword>
<organism evidence="2 3">
    <name type="scientific">Pisolithus microcarpus 441</name>
    <dbReference type="NCBI Taxonomy" id="765257"/>
    <lineage>
        <taxon>Eukaryota</taxon>
        <taxon>Fungi</taxon>
        <taxon>Dikarya</taxon>
        <taxon>Basidiomycota</taxon>
        <taxon>Agaricomycotina</taxon>
        <taxon>Agaricomycetes</taxon>
        <taxon>Agaricomycetidae</taxon>
        <taxon>Boletales</taxon>
        <taxon>Sclerodermatineae</taxon>
        <taxon>Pisolithaceae</taxon>
        <taxon>Pisolithus</taxon>
    </lineage>
</organism>
<reference evidence="3" key="2">
    <citation type="submission" date="2015-01" db="EMBL/GenBank/DDBJ databases">
        <title>Evolutionary Origins and Diversification of the Mycorrhizal Mutualists.</title>
        <authorList>
            <consortium name="DOE Joint Genome Institute"/>
            <consortium name="Mycorrhizal Genomics Consortium"/>
            <person name="Kohler A."/>
            <person name="Kuo A."/>
            <person name="Nagy L.G."/>
            <person name="Floudas D."/>
            <person name="Copeland A."/>
            <person name="Barry K.W."/>
            <person name="Cichocki N."/>
            <person name="Veneault-Fourrey C."/>
            <person name="LaButti K."/>
            <person name="Lindquist E.A."/>
            <person name="Lipzen A."/>
            <person name="Lundell T."/>
            <person name="Morin E."/>
            <person name="Murat C."/>
            <person name="Riley R."/>
            <person name="Ohm R."/>
            <person name="Sun H."/>
            <person name="Tunlid A."/>
            <person name="Henrissat B."/>
            <person name="Grigoriev I.V."/>
            <person name="Hibbett D.S."/>
            <person name="Martin F."/>
        </authorList>
    </citation>
    <scope>NUCLEOTIDE SEQUENCE [LARGE SCALE GENOMIC DNA]</scope>
    <source>
        <strain evidence="3">441</strain>
    </source>
</reference>
<sequence length="129" mass="14026">MYSQRKLTLRGRRFDLSRELTGSPRGTTASALSLPTPPPLNGSRKNVPNGSFKIHTHIFNTRCPCPDTEAAPSGSRGAHKGGINRSRLTVLNGSEKPSWIYPAGMNKFRVARRACTPRLAGVELPSAKD</sequence>
<gene>
    <name evidence="2" type="ORF">PISMIDRAFT_20039</name>
</gene>
<evidence type="ECO:0000313" key="3">
    <source>
        <dbReference type="Proteomes" id="UP000054018"/>
    </source>
</evidence>
<evidence type="ECO:0000256" key="1">
    <source>
        <dbReference type="SAM" id="MobiDB-lite"/>
    </source>
</evidence>
<protein>
    <submittedName>
        <fullName evidence="2">Uncharacterized protein</fullName>
    </submittedName>
</protein>
<evidence type="ECO:0000313" key="2">
    <source>
        <dbReference type="EMBL" id="KIK10839.1"/>
    </source>
</evidence>
<dbReference type="Proteomes" id="UP000054018">
    <property type="component" value="Unassembled WGS sequence"/>
</dbReference>
<proteinExistence type="predicted"/>
<dbReference type="HOGENOM" id="CLU_1949688_0_0_1"/>
<accession>A0A0C9Y9V2</accession>
<dbReference type="AlphaFoldDB" id="A0A0C9Y9V2"/>